<evidence type="ECO:0000256" key="1">
    <source>
        <dbReference type="SAM" id="Coils"/>
    </source>
</evidence>
<keyword evidence="1" id="KW-0175">Coiled coil</keyword>
<dbReference type="InterPro" id="IPR019734">
    <property type="entry name" value="TPR_rpt"/>
</dbReference>
<dbReference type="PANTHER" id="PTHR46512">
    <property type="entry name" value="PEPTIDYLPROLYL ISOMERASE"/>
    <property type="match status" value="1"/>
</dbReference>
<feature type="compositionally biased region" description="Basic and acidic residues" evidence="2">
    <location>
        <begin position="37"/>
        <end position="55"/>
    </location>
</feature>
<evidence type="ECO:0000313" key="4">
    <source>
        <dbReference type="Proteomes" id="UP001230268"/>
    </source>
</evidence>
<name>A0AAD8PDR7_BABGI</name>
<keyword evidence="4" id="KW-1185">Reference proteome</keyword>
<reference evidence="3" key="1">
    <citation type="submission" date="2023-08" db="EMBL/GenBank/DDBJ databases">
        <title>Draft sequence of the Babesia gibsoni genome.</title>
        <authorList>
            <person name="Yamagishi J.Y."/>
            <person name="Xuan X.X."/>
        </authorList>
    </citation>
    <scope>NUCLEOTIDE SEQUENCE</scope>
    <source>
        <strain evidence="3">Azabu</strain>
    </source>
</reference>
<dbReference type="SUPFAM" id="SSF48452">
    <property type="entry name" value="TPR-like"/>
    <property type="match status" value="1"/>
</dbReference>
<dbReference type="AlphaFoldDB" id="A0AAD8PDR7"/>
<dbReference type="InterPro" id="IPR011990">
    <property type="entry name" value="TPR-like_helical_dom_sf"/>
</dbReference>
<accession>A0AAD8PDR7</accession>
<organism evidence="3 4">
    <name type="scientific">Babesia gibsoni</name>
    <dbReference type="NCBI Taxonomy" id="33632"/>
    <lineage>
        <taxon>Eukaryota</taxon>
        <taxon>Sar</taxon>
        <taxon>Alveolata</taxon>
        <taxon>Apicomplexa</taxon>
        <taxon>Aconoidasida</taxon>
        <taxon>Piroplasmida</taxon>
        <taxon>Babesiidae</taxon>
        <taxon>Babesia</taxon>
    </lineage>
</organism>
<feature type="coiled-coil region" evidence="1">
    <location>
        <begin position="187"/>
        <end position="214"/>
    </location>
</feature>
<dbReference type="Gene3D" id="1.25.40.10">
    <property type="entry name" value="Tetratricopeptide repeat domain"/>
    <property type="match status" value="1"/>
</dbReference>
<proteinExistence type="predicted"/>
<comment type="caution">
    <text evidence="3">The sequence shown here is derived from an EMBL/GenBank/DDBJ whole genome shotgun (WGS) entry which is preliminary data.</text>
</comment>
<gene>
    <name evidence="3" type="ORF">BgAZ_200400</name>
</gene>
<dbReference type="Proteomes" id="UP001230268">
    <property type="component" value="Unassembled WGS sequence"/>
</dbReference>
<feature type="region of interest" description="Disordered" evidence="2">
    <location>
        <begin position="25"/>
        <end position="55"/>
    </location>
</feature>
<dbReference type="Pfam" id="PF14559">
    <property type="entry name" value="TPR_19"/>
    <property type="match status" value="1"/>
</dbReference>
<dbReference type="InterPro" id="IPR050754">
    <property type="entry name" value="FKBP4/5/8-like"/>
</dbReference>
<dbReference type="EMBL" id="JAVEPI010000002">
    <property type="protein sequence ID" value="KAK1443164.1"/>
    <property type="molecule type" value="Genomic_DNA"/>
</dbReference>
<sequence>MSHYLTTSSLARNFAKRLMMESPIREDKNHSCTHGGSHQDLRDKEESRVRQESCSQYHDHSKEREIFERSTPEKYHACTLLREEAKKAFTDQKYQLACNFYEKILVQLDYTFPEDEEYKAKFREVELSTHQNLALTRFRLGDYRKSISHCNRVLALDASNVKALVRRGMCHLSLCQYEDAEKNLKQAISIDNECAAAKEQLRVLEQQVGFHDREVKCRSDRGDKRAKKLCIQRC</sequence>
<evidence type="ECO:0000313" key="3">
    <source>
        <dbReference type="EMBL" id="KAK1443164.1"/>
    </source>
</evidence>
<dbReference type="SMART" id="SM00028">
    <property type="entry name" value="TPR"/>
    <property type="match status" value="2"/>
</dbReference>
<evidence type="ECO:0000256" key="2">
    <source>
        <dbReference type="SAM" id="MobiDB-lite"/>
    </source>
</evidence>
<protein>
    <submittedName>
        <fullName evidence="3">Tetratricopeptide repeat domain containing protein</fullName>
    </submittedName>
</protein>